<keyword evidence="1" id="KW-0378">Hydrolase</keyword>
<keyword evidence="1" id="KW-0067">ATP-binding</keyword>
<dbReference type="EMBL" id="UGED01000011">
    <property type="protein sequence ID" value="STM07802.1"/>
    <property type="molecule type" value="Genomic_DNA"/>
</dbReference>
<keyword evidence="1" id="KW-0547">Nucleotide-binding</keyword>
<evidence type="ECO:0000313" key="1">
    <source>
        <dbReference type="EMBL" id="STM07802.1"/>
    </source>
</evidence>
<keyword evidence="1" id="KW-0347">Helicase</keyword>
<gene>
    <name evidence="1" type="ORF">NCTC9962_05423</name>
</gene>
<organism evidence="1 2">
    <name type="scientific">Escherichia coli</name>
    <dbReference type="NCBI Taxonomy" id="562"/>
    <lineage>
        <taxon>Bacteria</taxon>
        <taxon>Pseudomonadati</taxon>
        <taxon>Pseudomonadota</taxon>
        <taxon>Gammaproteobacteria</taxon>
        <taxon>Enterobacterales</taxon>
        <taxon>Enterobacteriaceae</taxon>
        <taxon>Escherichia</taxon>
    </lineage>
</organism>
<dbReference type="AlphaFoldDB" id="A0A377CWT5"/>
<sequence>MGNESSSRKAFRGGKKMSSKFQLLNDEELELFRTKQHRPMGQVILVSEAGESPYYNKRIGLIGS</sequence>
<dbReference type="GO" id="GO:0004386">
    <property type="term" value="F:helicase activity"/>
    <property type="evidence" value="ECO:0007669"/>
    <property type="project" value="UniProtKB-KW"/>
</dbReference>
<name>A0A377CWT5_ECOLX</name>
<protein>
    <submittedName>
        <fullName evidence="1">Putative helicase Cas3</fullName>
    </submittedName>
</protein>
<dbReference type="Proteomes" id="UP000254052">
    <property type="component" value="Unassembled WGS sequence"/>
</dbReference>
<reference evidence="1 2" key="1">
    <citation type="submission" date="2018-06" db="EMBL/GenBank/DDBJ databases">
        <authorList>
            <consortium name="Pathogen Informatics"/>
            <person name="Doyle S."/>
        </authorList>
    </citation>
    <scope>NUCLEOTIDE SEQUENCE [LARGE SCALE GENOMIC DNA]</scope>
    <source>
        <strain evidence="1 2">NCTC9962</strain>
    </source>
</reference>
<evidence type="ECO:0000313" key="2">
    <source>
        <dbReference type="Proteomes" id="UP000254052"/>
    </source>
</evidence>
<proteinExistence type="predicted"/>
<accession>A0A377CWT5</accession>